<dbReference type="GO" id="GO:0004312">
    <property type="term" value="F:fatty acid synthase activity"/>
    <property type="evidence" value="ECO:0007669"/>
    <property type="project" value="TreeGrafter"/>
</dbReference>
<dbReference type="Pfam" id="PF00975">
    <property type="entry name" value="Thioesterase"/>
    <property type="match status" value="1"/>
</dbReference>
<dbReference type="InterPro" id="IPR014030">
    <property type="entry name" value="Ketoacyl_synth_N"/>
</dbReference>
<dbReference type="GO" id="GO:0031177">
    <property type="term" value="F:phosphopantetheine binding"/>
    <property type="evidence" value="ECO:0007669"/>
    <property type="project" value="InterPro"/>
</dbReference>
<dbReference type="InterPro" id="IPR029058">
    <property type="entry name" value="AB_hydrolase_fold"/>
</dbReference>
<feature type="domain" description="Carrier" evidence="7">
    <location>
        <begin position="1651"/>
        <end position="1729"/>
    </location>
</feature>
<dbReference type="InterPro" id="IPR016039">
    <property type="entry name" value="Thiolase-like"/>
</dbReference>
<dbReference type="SUPFAM" id="SSF55048">
    <property type="entry name" value="Probable ACP-binding domain of malonyl-CoA ACP transacylase"/>
    <property type="match status" value="1"/>
</dbReference>
<dbReference type="SUPFAM" id="SSF53474">
    <property type="entry name" value="alpha/beta-Hydrolases"/>
    <property type="match status" value="1"/>
</dbReference>
<evidence type="ECO:0008006" key="12">
    <source>
        <dbReference type="Google" id="ProtNLM"/>
    </source>
</evidence>
<evidence type="ECO:0000259" key="9">
    <source>
        <dbReference type="PROSITE" id="PS52019"/>
    </source>
</evidence>
<feature type="region of interest" description="N-terminal hotdog fold" evidence="6">
    <location>
        <begin position="1312"/>
        <end position="1445"/>
    </location>
</feature>
<gene>
    <name evidence="10" type="ORF">CVT25_008862</name>
</gene>
<dbReference type="SMART" id="SM00825">
    <property type="entry name" value="PKS_KS"/>
    <property type="match status" value="1"/>
</dbReference>
<feature type="domain" description="Carrier" evidence="7">
    <location>
        <begin position="1760"/>
        <end position="1834"/>
    </location>
</feature>
<reference evidence="10 11" key="1">
    <citation type="journal article" date="2018" name="Evol. Lett.">
        <title>Horizontal gene cluster transfer increased hallucinogenic mushroom diversity.</title>
        <authorList>
            <person name="Reynolds H.T."/>
            <person name="Vijayakumar V."/>
            <person name="Gluck-Thaler E."/>
            <person name="Korotkin H.B."/>
            <person name="Matheny P.B."/>
            <person name="Slot J.C."/>
        </authorList>
    </citation>
    <scope>NUCLEOTIDE SEQUENCE [LARGE SCALE GENOMIC DNA]</scope>
    <source>
        <strain evidence="10 11">2631</strain>
    </source>
</reference>
<dbReference type="InterPro" id="IPR016036">
    <property type="entry name" value="Malonyl_transacylase_ACP-bd"/>
</dbReference>
<protein>
    <recommendedName>
        <fullName evidence="12">Carrier domain-containing protein</fullName>
    </recommendedName>
</protein>
<dbReference type="Gene3D" id="3.30.70.3290">
    <property type="match status" value="1"/>
</dbReference>
<dbReference type="PROSITE" id="PS00606">
    <property type="entry name" value="KS3_1"/>
    <property type="match status" value="1"/>
</dbReference>
<dbReference type="SMART" id="SM00827">
    <property type="entry name" value="PKS_AT"/>
    <property type="match status" value="1"/>
</dbReference>
<dbReference type="PROSITE" id="PS52019">
    <property type="entry name" value="PKS_MFAS_DH"/>
    <property type="match status" value="1"/>
</dbReference>
<dbReference type="InterPro" id="IPR001227">
    <property type="entry name" value="Ac_transferase_dom_sf"/>
</dbReference>
<dbReference type="InterPro" id="IPR042104">
    <property type="entry name" value="PKS_dehydratase_sf"/>
</dbReference>
<dbReference type="PROSITE" id="PS50075">
    <property type="entry name" value="CARRIER"/>
    <property type="match status" value="2"/>
</dbReference>
<comment type="caution">
    <text evidence="10">The sequence shown here is derived from an EMBL/GenBank/DDBJ whole genome shotgun (WGS) entry which is preliminary data.</text>
</comment>
<dbReference type="InterPro" id="IPR036736">
    <property type="entry name" value="ACP-like_sf"/>
</dbReference>
<accession>A0A409VR98</accession>
<dbReference type="CDD" id="cd00833">
    <property type="entry name" value="PKS"/>
    <property type="match status" value="1"/>
</dbReference>
<keyword evidence="11" id="KW-1185">Reference proteome</keyword>
<evidence type="ECO:0000256" key="6">
    <source>
        <dbReference type="PROSITE-ProRule" id="PRU01363"/>
    </source>
</evidence>
<dbReference type="PROSITE" id="PS52004">
    <property type="entry name" value="KS3_2"/>
    <property type="match status" value="1"/>
</dbReference>
<keyword evidence="4" id="KW-0808">Transferase</keyword>
<dbReference type="Pfam" id="PF00109">
    <property type="entry name" value="ketoacyl-synt"/>
    <property type="match status" value="1"/>
</dbReference>
<keyword evidence="5" id="KW-0843">Virulence</keyword>
<dbReference type="InterPro" id="IPR020806">
    <property type="entry name" value="PKS_PP-bd"/>
</dbReference>
<dbReference type="GO" id="GO:0044550">
    <property type="term" value="P:secondary metabolite biosynthetic process"/>
    <property type="evidence" value="ECO:0007669"/>
    <property type="project" value="TreeGrafter"/>
</dbReference>
<dbReference type="InterPro" id="IPR006162">
    <property type="entry name" value="Ppantetheine_attach_site"/>
</dbReference>
<evidence type="ECO:0000259" key="7">
    <source>
        <dbReference type="PROSITE" id="PS50075"/>
    </source>
</evidence>
<keyword evidence="2" id="KW-0596">Phosphopantetheine</keyword>
<evidence type="ECO:0000313" key="11">
    <source>
        <dbReference type="Proteomes" id="UP000283269"/>
    </source>
</evidence>
<dbReference type="NCBIfam" id="TIGR04532">
    <property type="entry name" value="PT_fungal_PKS"/>
    <property type="match status" value="1"/>
</dbReference>
<dbReference type="Pfam" id="PF00698">
    <property type="entry name" value="Acyl_transf_1"/>
    <property type="match status" value="1"/>
</dbReference>
<dbReference type="Pfam" id="PF22621">
    <property type="entry name" value="CurL-like_PKS_C"/>
    <property type="match status" value="1"/>
</dbReference>
<dbReference type="Pfam" id="PF02801">
    <property type="entry name" value="Ketoacyl-synt_C"/>
    <property type="match status" value="1"/>
</dbReference>
<dbReference type="Proteomes" id="UP000283269">
    <property type="component" value="Unassembled WGS sequence"/>
</dbReference>
<dbReference type="Gene3D" id="3.40.50.1820">
    <property type="entry name" value="alpha/beta hydrolase"/>
    <property type="match status" value="1"/>
</dbReference>
<evidence type="ECO:0000256" key="2">
    <source>
        <dbReference type="ARBA" id="ARBA00022450"/>
    </source>
</evidence>
<dbReference type="Gene3D" id="3.40.47.10">
    <property type="match status" value="1"/>
</dbReference>
<evidence type="ECO:0000313" key="10">
    <source>
        <dbReference type="EMBL" id="PPQ68784.1"/>
    </source>
</evidence>
<feature type="domain" description="Ketosynthase family 3 (KS3)" evidence="8">
    <location>
        <begin position="391"/>
        <end position="814"/>
    </location>
</feature>
<dbReference type="Pfam" id="PF16073">
    <property type="entry name" value="SAT"/>
    <property type="match status" value="1"/>
</dbReference>
<dbReference type="Gene3D" id="3.30.70.250">
    <property type="entry name" value="Malonyl-CoA ACP transacylase, ACP-binding"/>
    <property type="match status" value="1"/>
</dbReference>
<dbReference type="PROSITE" id="PS00012">
    <property type="entry name" value="PHOSPHOPANTETHEINE"/>
    <property type="match status" value="1"/>
</dbReference>
<dbReference type="InterPro" id="IPR050091">
    <property type="entry name" value="PKS_NRPS_Biosynth_Enz"/>
</dbReference>
<dbReference type="Gene3D" id="3.40.366.10">
    <property type="entry name" value="Malonyl-Coenzyme A Acyl Carrier Protein, domain 2"/>
    <property type="match status" value="3"/>
</dbReference>
<name>A0A409VR98_PSICY</name>
<comment type="pathway">
    <text evidence="1">Secondary metabolite biosynthesis.</text>
</comment>
<dbReference type="SUPFAM" id="SSF47336">
    <property type="entry name" value="ACP-like"/>
    <property type="match status" value="2"/>
</dbReference>
<dbReference type="OrthoDB" id="329835at2759"/>
<dbReference type="InterPro" id="IPR020841">
    <property type="entry name" value="PKS_Beta-ketoAc_synthase_dom"/>
</dbReference>
<dbReference type="Gene3D" id="3.10.129.110">
    <property type="entry name" value="Polyketide synthase dehydratase"/>
    <property type="match status" value="1"/>
</dbReference>
<evidence type="ECO:0000259" key="8">
    <source>
        <dbReference type="PROSITE" id="PS52004"/>
    </source>
</evidence>
<dbReference type="InterPro" id="IPR032088">
    <property type="entry name" value="SAT"/>
</dbReference>
<dbReference type="InterPro" id="IPR014043">
    <property type="entry name" value="Acyl_transferase_dom"/>
</dbReference>
<evidence type="ECO:0000256" key="1">
    <source>
        <dbReference type="ARBA" id="ARBA00005179"/>
    </source>
</evidence>
<dbReference type="STRING" id="93625.A0A409VR98"/>
<dbReference type="InterPro" id="IPR049900">
    <property type="entry name" value="PKS_mFAS_DH"/>
</dbReference>
<dbReference type="InterPro" id="IPR014031">
    <property type="entry name" value="Ketoacyl_synth_C"/>
</dbReference>
<dbReference type="SMART" id="SM00823">
    <property type="entry name" value="PKS_PP"/>
    <property type="match status" value="2"/>
</dbReference>
<feature type="region of interest" description="C-terminal hotdog fold" evidence="6">
    <location>
        <begin position="1469"/>
        <end position="1625"/>
    </location>
</feature>
<dbReference type="InParanoid" id="A0A409VR98"/>
<evidence type="ECO:0000256" key="4">
    <source>
        <dbReference type="ARBA" id="ARBA00022679"/>
    </source>
</evidence>
<dbReference type="SUPFAM" id="SSF52151">
    <property type="entry name" value="FabD/lysophospholipase-like"/>
    <property type="match status" value="1"/>
</dbReference>
<organism evidence="10 11">
    <name type="scientific">Psilocybe cyanescens</name>
    <dbReference type="NCBI Taxonomy" id="93625"/>
    <lineage>
        <taxon>Eukaryota</taxon>
        <taxon>Fungi</taxon>
        <taxon>Dikarya</taxon>
        <taxon>Basidiomycota</taxon>
        <taxon>Agaricomycotina</taxon>
        <taxon>Agaricomycetes</taxon>
        <taxon>Agaricomycetidae</taxon>
        <taxon>Agaricales</taxon>
        <taxon>Agaricineae</taxon>
        <taxon>Strophariaceae</taxon>
        <taxon>Psilocybe</taxon>
    </lineage>
</organism>
<dbReference type="EMBL" id="NHYD01003949">
    <property type="protein sequence ID" value="PPQ68784.1"/>
    <property type="molecule type" value="Genomic_DNA"/>
</dbReference>
<sequence>MASKFSAQLFLPVFGGQGISHLDPCNSRVDLASLSPFGITLLSACHTAFLSELASLDAERRTIVDICASQFAEKEFILWPQNDLVFDNPAFSGSHLLLTQVLRYLSFVEKFAAASVPIPFTDVLRSNAHHGVGILGFSSGIISACVVASSSSILSFINHAVEAYRLAFWIGIRSQIYRAALLSTGDVAPHPWAIMLLGIMRDELLRSIEHFNEFGGKDRIVLTSVLGDGRYTVSGHPHDLILFVRTLPNGVASHVTAINALYHCSSFLRGVRDEVLRDVISRHVRFPGFLDILAPIRSTLSGSLISNTTSSGSLVELVIDMVLMHPVNWDFVLHQTVSTLPPHITVNLIDLGLGSSLVRGFEASVCRNGAVRKFEVVYPQQDSVPKYKTKQEPIAIIGMAVNMPGAPTASKLWDVIANGLNTVEKIPENRFTFEDCVAGRSLRAQTGNFIHDVDQFDNRFFNISPREARSMDPQQRILLQVAYEALEDAGYVPHGSPTFDPATIGCYIGAATHDYIQNLRNDIDVYYSTGTLKAFISGRLSYCLGLSGPSIVIDTACSSSMVAIHQASRALMNRDCHAALAGGVNVISSPDMFIGLDRGHFLNSSGQCKPFDATADGYSRGEGCGIFVLKRLTDAVSENDQILGIIRGVEVNQSGKALSITHPHAPTQEDLFNQLLMNSDVDFNSVNVVEAHGTGTQAGDTAEMESIRRLLLADDRAPDNPLYITSIKANIGHLEAASGCASLAKILLMLRHEIIPHQISLSALNPRITRLTSDNYIITTRNVTWMPPKSKTPRMALINNFGAAGSNAALLLQEYIAQKSPLPITNISSYVFGFSAKDKDSLEALRSKYLAWLQRPSTRQISIMDIAYTSTARRQVYPYRLATSAGSVQQLVQKLEKESIVHVPRDEVGSEVIFVFSGQGHKSHEMAGSLYKTSAVFRRHIDECNSVLISNGFTPIISVIAGTGYDRHLVPAVQEVEVTQTATFALQYALSKLWITWGIMPVAAVGHRSVFRLDLVGFDTKTAKCSLGEYVALVTAGVLQLEDAILIVATRARMVLERCLPAVTGMVAVSLEPMKLQHILDSNQSFANTSIACYNSPQDCVVSGPLHELEDFISFLKKEGSGKFTQLNIPYGYHSPLMSHLTDDLMVLSGKTLVFPPCIPFISTVLGRVIMPGDRSFPSQDYFARQCVEPVKFTEAIGSYLSNTQVSGKHVWLEISAHPSILPMLRSFPALSDSLLLGSLRACEDSWTSLSKSLTSFYRTGDESVHWRSVFSEVGPAKCIGLPSYSFNKRRFWVPYVAGKVEEVVTAQGAHSSLINQWVQFPGGGDDKVAIFQTPIDQFKHFIKGHRVGGVPLCPASVYLELIFGAIGLTAGYTLQHVEDSETVLCQLSFPKPLIMNHADTGDTSMITIIVNISEKTFVLKSRVSLLESDAIHARGEYYLRPIVAVQQESVGLTESIHGHINAILGSEKYQTPEIFSARTIYQVIFPRVVEYSAMFHTLRTLSMPAGGMDATGSMVLSSFQENELFVARTLFLDTLVHIAGFLCNLRASQNDAYICNQVGSIQILTAAIQNNSSFTIYCKISPSRVEKEDALIGETYVISDSRPTILIAYCKNIRFQRVRLSGLKLGLASKAGVPSSSVEQPLFQNESNSSLASNVIAAVVNIVANACGILPGDVSVDMGFEGLGVDSLMRIEMSYDLSKAFPEFRCRPQELGTCKTIADVVETVLSVLNSTSSFESPKENSVSLSLSTFSAPRTLVHSGSGSSSMRRLLARVLDITENSIEDATQLSSLGLDSLASIEVAHALRQEYQINLPGSFFSSSRTILDLENQILKLKPAFPPSILTGHLPLAGTKQNRFLVPPQSRHTTLSILQNSHSERVPLVLIHDGTGLTTSYDRLSKLNRQVWAIQNPRSLSSEPWRTLEEMAESYTQLILKEMEGPIILGGWSFGGVVAFEVARQLRTRSIDVLGLVLIDSPSPLVHVPLSPALIDKVLDNLEPESQEFCKIQLLTNSQLLSKYSPRDVVHTRPLIFLMSEKPYAILGDVDIPPWLSDRRSKSSIIAGWEFFSGGPFDTFHIPGHHFEAFDPRNVGGGCVGPHCSGLRRIR</sequence>
<proteinExistence type="predicted"/>
<dbReference type="GO" id="GO:0006633">
    <property type="term" value="P:fatty acid biosynthetic process"/>
    <property type="evidence" value="ECO:0007669"/>
    <property type="project" value="InterPro"/>
</dbReference>
<dbReference type="InterPro" id="IPR016035">
    <property type="entry name" value="Acyl_Trfase/lysoPLipase"/>
</dbReference>
<feature type="domain" description="PKS/mFAS DH" evidence="9">
    <location>
        <begin position="1312"/>
        <end position="1625"/>
    </location>
</feature>
<feature type="active site" description="Proton acceptor; for dehydratase activity" evidence="6">
    <location>
        <position position="1346"/>
    </location>
</feature>
<dbReference type="PANTHER" id="PTHR43775:SF21">
    <property type="entry name" value="NON-REDUCING POLYKETIDE SYNTHASE AUSA-RELATED"/>
    <property type="match status" value="1"/>
</dbReference>
<evidence type="ECO:0000256" key="5">
    <source>
        <dbReference type="ARBA" id="ARBA00023026"/>
    </source>
</evidence>
<dbReference type="Gene3D" id="1.10.1200.10">
    <property type="entry name" value="ACP-like"/>
    <property type="match status" value="2"/>
</dbReference>
<dbReference type="InterPro" id="IPR001031">
    <property type="entry name" value="Thioesterase"/>
</dbReference>
<dbReference type="SUPFAM" id="SSF53901">
    <property type="entry name" value="Thiolase-like"/>
    <property type="match status" value="1"/>
</dbReference>
<feature type="active site" description="Proton donor; for dehydratase activity" evidence="6">
    <location>
        <position position="1534"/>
    </location>
</feature>
<dbReference type="Pfam" id="PF00550">
    <property type="entry name" value="PP-binding"/>
    <property type="match status" value="2"/>
</dbReference>
<dbReference type="InterPro" id="IPR009081">
    <property type="entry name" value="PP-bd_ACP"/>
</dbReference>
<evidence type="ECO:0000256" key="3">
    <source>
        <dbReference type="ARBA" id="ARBA00022553"/>
    </source>
</evidence>
<dbReference type="InterPro" id="IPR018201">
    <property type="entry name" value="Ketoacyl_synth_AS"/>
</dbReference>
<dbReference type="InterPro" id="IPR030918">
    <property type="entry name" value="PT_fungal_PKS"/>
</dbReference>
<dbReference type="GO" id="GO:0004315">
    <property type="term" value="F:3-oxoacyl-[acyl-carrier-protein] synthase activity"/>
    <property type="evidence" value="ECO:0007669"/>
    <property type="project" value="InterPro"/>
</dbReference>
<keyword evidence="3" id="KW-0597">Phosphoprotein</keyword>
<dbReference type="PANTHER" id="PTHR43775">
    <property type="entry name" value="FATTY ACID SYNTHASE"/>
    <property type="match status" value="1"/>
</dbReference>